<feature type="domain" description="UspA" evidence="2">
    <location>
        <begin position="150"/>
        <end position="268"/>
    </location>
</feature>
<dbReference type="Proteomes" id="UP000032025">
    <property type="component" value="Unassembled WGS sequence"/>
</dbReference>
<keyword evidence="4" id="KW-1185">Reference proteome</keyword>
<name>A0A0C9NH48_SPHPI</name>
<comment type="caution">
    <text evidence="3">The sequence shown here is derived from an EMBL/GenBank/DDBJ whole genome shotgun (WGS) entry which is preliminary data.</text>
</comment>
<proteinExistence type="inferred from homology"/>
<dbReference type="Pfam" id="PF00582">
    <property type="entry name" value="Usp"/>
    <property type="match status" value="1"/>
</dbReference>
<dbReference type="GeneID" id="78528797"/>
<protein>
    <submittedName>
        <fullName evidence="3">DNA, contig: SP630</fullName>
    </submittedName>
</protein>
<dbReference type="AlphaFoldDB" id="A0A0C9NH48"/>
<evidence type="ECO:0000313" key="3">
    <source>
        <dbReference type="EMBL" id="GAN14038.1"/>
    </source>
</evidence>
<comment type="similarity">
    <text evidence="1">Belongs to the universal stress protein A family.</text>
</comment>
<evidence type="ECO:0000313" key="4">
    <source>
        <dbReference type="Proteomes" id="UP000032025"/>
    </source>
</evidence>
<dbReference type="PANTHER" id="PTHR46268">
    <property type="entry name" value="STRESS RESPONSE PROTEIN NHAX"/>
    <property type="match status" value="1"/>
</dbReference>
<dbReference type="SUPFAM" id="SSF52402">
    <property type="entry name" value="Adenine nucleotide alpha hydrolases-like"/>
    <property type="match status" value="2"/>
</dbReference>
<gene>
    <name evidence="3" type="ORF">SP6_30_01790</name>
</gene>
<dbReference type="PRINTS" id="PR01438">
    <property type="entry name" value="UNVRSLSTRESS"/>
</dbReference>
<evidence type="ECO:0000259" key="2">
    <source>
        <dbReference type="Pfam" id="PF00582"/>
    </source>
</evidence>
<sequence length="268" mass="29476">MKNILLFVHDDSGQEARFQVALDLTRALGGHLLCLDITYVPPLVGSGYYDDGYVMANLLVEESEREGANKHRLQERLKLEDVSWEWKDVSGDPATALRQAVGFPDLIVVSRHLKDEALMDMRRIAAELIVRSAKPVLAVPAFFKAFRRDHALVAWDGSPAAMAALRAAVPLLQLTADTTILQIEDDSIAMPAEEAAAYLSRHGIHARIDHVAPGRAATSDILLEEVRARRVDYVVMGGFGHARLIETILGGASRLMLTESPVPVLFVH</sequence>
<dbReference type="Gene3D" id="3.40.50.12370">
    <property type="match status" value="1"/>
</dbReference>
<reference evidence="3 4" key="1">
    <citation type="submission" date="2014-08" db="EMBL/GenBank/DDBJ databases">
        <title>Whole genome shotgun sequence of Sphingomonas paucimobilis NBRC 13935.</title>
        <authorList>
            <person name="Hosoyama A."/>
            <person name="Hashimoto M."/>
            <person name="Hosoyama Y."/>
            <person name="Noguchi M."/>
            <person name="Uohara A."/>
            <person name="Ohji S."/>
            <person name="Katano-Makiyama Y."/>
            <person name="Ichikawa N."/>
            <person name="Kimura A."/>
            <person name="Yamazoe A."/>
            <person name="Fujita N."/>
        </authorList>
    </citation>
    <scope>NUCLEOTIDE SEQUENCE [LARGE SCALE GENOMIC DNA]</scope>
    <source>
        <strain evidence="3 4">NBRC 13935</strain>
    </source>
</reference>
<dbReference type="RefSeq" id="WP_007404897.1">
    <property type="nucleotide sequence ID" value="NZ_BBJS01000030.1"/>
</dbReference>
<dbReference type="EMBL" id="BBJS01000030">
    <property type="protein sequence ID" value="GAN14038.1"/>
    <property type="molecule type" value="Genomic_DNA"/>
</dbReference>
<accession>A0A0C9NH48</accession>
<dbReference type="InterPro" id="IPR006015">
    <property type="entry name" value="Universal_stress_UspA"/>
</dbReference>
<dbReference type="PANTHER" id="PTHR46268:SF15">
    <property type="entry name" value="UNIVERSAL STRESS PROTEIN HP_0031"/>
    <property type="match status" value="1"/>
</dbReference>
<organism evidence="3 4">
    <name type="scientific">Sphingomonas paucimobilis NBRC 13935</name>
    <dbReference type="NCBI Taxonomy" id="1219050"/>
    <lineage>
        <taxon>Bacteria</taxon>
        <taxon>Pseudomonadati</taxon>
        <taxon>Pseudomonadota</taxon>
        <taxon>Alphaproteobacteria</taxon>
        <taxon>Sphingomonadales</taxon>
        <taxon>Sphingomonadaceae</taxon>
        <taxon>Sphingomonas</taxon>
    </lineage>
</organism>
<evidence type="ECO:0000256" key="1">
    <source>
        <dbReference type="ARBA" id="ARBA00008791"/>
    </source>
</evidence>
<dbReference type="InterPro" id="IPR006016">
    <property type="entry name" value="UspA"/>
</dbReference>